<reference evidence="1 2" key="1">
    <citation type="journal article" date="2021" name="Genome Biol.">
        <title>AFLAP: assembly-free linkage analysis pipeline using k-mers from genome sequencing data.</title>
        <authorList>
            <person name="Fletcher K."/>
            <person name="Zhang L."/>
            <person name="Gil J."/>
            <person name="Han R."/>
            <person name="Cavanaugh K."/>
            <person name="Michelmore R."/>
        </authorList>
    </citation>
    <scope>NUCLEOTIDE SEQUENCE [LARGE SCALE GENOMIC DNA]</scope>
    <source>
        <strain evidence="1 2">SF5</strain>
    </source>
</reference>
<dbReference type="KEGG" id="blac:94348291"/>
<evidence type="ECO:0000313" key="1">
    <source>
        <dbReference type="EMBL" id="TDH66977.1"/>
    </source>
</evidence>
<proteinExistence type="predicted"/>
<dbReference type="AlphaFoldDB" id="A0A976ICM4"/>
<comment type="caution">
    <text evidence="1">The sequence shown here is derived from an EMBL/GenBank/DDBJ whole genome shotgun (WGS) entry which is preliminary data.</text>
</comment>
<evidence type="ECO:0000313" key="2">
    <source>
        <dbReference type="Proteomes" id="UP000294530"/>
    </source>
</evidence>
<dbReference type="RefSeq" id="XP_067816476.1">
    <property type="nucleotide sequence ID" value="XM_067962620.1"/>
</dbReference>
<keyword evidence="2" id="KW-1185">Reference proteome</keyword>
<sequence>MPAVDIGKAEIVAATFYFDLKKIRKKKEKLDCFDGIAIFPWVVSWPLIFTIKDYDRARRKALLYCKSSKWQISILSPFDIAKNYLRLSLVASQTTGLMSPKWKTDGEAL</sequence>
<dbReference type="GeneID" id="94348291"/>
<organism evidence="1 2">
    <name type="scientific">Bremia lactucae</name>
    <name type="common">Lettuce downy mildew</name>
    <dbReference type="NCBI Taxonomy" id="4779"/>
    <lineage>
        <taxon>Eukaryota</taxon>
        <taxon>Sar</taxon>
        <taxon>Stramenopiles</taxon>
        <taxon>Oomycota</taxon>
        <taxon>Peronosporomycetes</taxon>
        <taxon>Peronosporales</taxon>
        <taxon>Peronosporaceae</taxon>
        <taxon>Bremia</taxon>
    </lineage>
</organism>
<accession>A0A976ICM4</accession>
<protein>
    <submittedName>
        <fullName evidence="1">Uncharacterized protein</fullName>
    </submittedName>
</protein>
<dbReference type="Proteomes" id="UP000294530">
    <property type="component" value="Unassembled WGS sequence"/>
</dbReference>
<name>A0A976ICM4_BRELC</name>
<dbReference type="EMBL" id="SHOA02000006">
    <property type="protein sequence ID" value="TDH66977.1"/>
    <property type="molecule type" value="Genomic_DNA"/>
</dbReference>
<gene>
    <name evidence="1" type="ORF">CCR75_004534</name>
</gene>